<dbReference type="AlphaFoldDB" id="U5ECW7"/>
<keyword evidence="1" id="KW-0732">Signal</keyword>
<dbReference type="Gene3D" id="2.80.10.50">
    <property type="match status" value="1"/>
</dbReference>
<dbReference type="InterPro" id="IPR008999">
    <property type="entry name" value="Actin-crosslinking"/>
</dbReference>
<name>U5ECW7_9DIPT</name>
<organism evidence="2">
    <name type="scientific">Corethrella appendiculata</name>
    <dbReference type="NCBI Taxonomy" id="1370023"/>
    <lineage>
        <taxon>Eukaryota</taxon>
        <taxon>Metazoa</taxon>
        <taxon>Ecdysozoa</taxon>
        <taxon>Arthropoda</taxon>
        <taxon>Hexapoda</taxon>
        <taxon>Insecta</taxon>
        <taxon>Pterygota</taxon>
        <taxon>Neoptera</taxon>
        <taxon>Endopterygota</taxon>
        <taxon>Diptera</taxon>
        <taxon>Nematocera</taxon>
        <taxon>Culicoidea</taxon>
        <taxon>Chaoboridae</taxon>
        <taxon>Corethrella</taxon>
    </lineage>
</organism>
<protein>
    <submittedName>
        <fullName evidence="2">Putative wrp salivary protein</fullName>
    </submittedName>
</protein>
<feature type="chain" id="PRO_5004659238" evidence="1">
    <location>
        <begin position="23"/>
        <end position="182"/>
    </location>
</feature>
<evidence type="ECO:0000313" key="2">
    <source>
        <dbReference type="EMBL" id="JAB54918.1"/>
    </source>
</evidence>
<feature type="signal peptide" evidence="1">
    <location>
        <begin position="1"/>
        <end position="22"/>
    </location>
</feature>
<dbReference type="SUPFAM" id="SSF50405">
    <property type="entry name" value="Actin-crosslinking proteins"/>
    <property type="match status" value="1"/>
</dbReference>
<proteinExistence type="evidence at transcript level"/>
<sequence>MNLLVIEGLIVIGTLLIVSINAQNSFEEIANRPVCIRNTAHNNNLNIIDRDWAIRDSERRRVYVNTDNTVESHEVWVVEANADGSVRFRNRELNEYMYAAGDALAQDSDRRNVFTWRRKGEPVSQGDWWIEWFDDGDVAIKSKTYNEYLYAASFGASTNNRFVFTWRRGEQVTQGYWRFTWC</sequence>
<evidence type="ECO:0000256" key="1">
    <source>
        <dbReference type="SAM" id="SignalP"/>
    </source>
</evidence>
<dbReference type="CDD" id="cd23667">
    <property type="entry name" value="beta-trefoil_Ricin_CqDVP-like"/>
    <property type="match status" value="1"/>
</dbReference>
<dbReference type="EMBL" id="GANO01004953">
    <property type="protein sequence ID" value="JAB54918.1"/>
    <property type="molecule type" value="mRNA"/>
</dbReference>
<reference evidence="2" key="1">
    <citation type="journal article" date="2014" name="Insect Biochem. Mol. Biol.">
        <title>An insight into the sialome of the frog biting fly, Corethrella appendiculata.</title>
        <authorList>
            <person name="Ribeiro J.M.C."/>
            <person name="Chagas A.C."/>
            <person name="Pham V.M."/>
            <person name="Lounibos L.P."/>
            <person name="Calvo E."/>
        </authorList>
    </citation>
    <scope>NUCLEOTIDE SEQUENCE</scope>
    <source>
        <tissue evidence="2">Salivary glands</tissue>
    </source>
</reference>
<accession>U5ECW7</accession>